<name>A0A9X5IRP0_9MICO</name>
<dbReference type="Proteomes" id="UP000774283">
    <property type="component" value="Unassembled WGS sequence"/>
</dbReference>
<comment type="caution">
    <text evidence="1">The sequence shown here is derived from an EMBL/GenBank/DDBJ whole genome shotgun (WGS) entry which is preliminary data.</text>
</comment>
<sequence>MQPYLNDQYAPLAHIPELRGHEALPGKTWIDQTDRRRLAAYGVLGAYRTNTRRFHLPESVWQAGDDSDAGGKNVREHGDPSLLIDTARALLLGDEQTVTLDDTAPDAFVDWLTDWADAERLTQKLLEGEEHSIGDGDGVYVLGWSPTKHRPRLRVFDPGFYFPDTENRARVAGWEYDEYPATVHLAWEWKDETGTTWIRPHTWQLRKTEKPWTPPYGGTADWVCLYRVVDYDTADLLSDVDVYSPDLARKAGTRPITTPSEGLADGWVNLGIDFIPVVHVPNDPSTTRTFGRSLLLRIAHILDDLANTDTDLAAASQSANPNMVYSGAGTPENTPVGGAIGLPENATAAFMDTSKNLTALTGHVDTLLDRLAVNARLAQALLGRVHPNDVPSGYALELGFAPAKNLLREMRTVRDEKYPLLLRFAMRLAQVGGVLPAGEVPRATIELGSALPADLPAAIAAVKDLLQIQAISTARAVDFADSWPARSRMRLRR</sequence>
<dbReference type="RefSeq" id="WP_168447201.1">
    <property type="nucleotide sequence ID" value="NZ_JAAXOW010000002.1"/>
</dbReference>
<gene>
    <name evidence="1" type="ORF">HF995_07540</name>
</gene>
<evidence type="ECO:0000313" key="1">
    <source>
        <dbReference type="EMBL" id="NKX93124.1"/>
    </source>
</evidence>
<proteinExistence type="predicted"/>
<dbReference type="AlphaFoldDB" id="A0A9X5IRP0"/>
<accession>A0A9X5IRP0</accession>
<evidence type="ECO:0000313" key="2">
    <source>
        <dbReference type="Proteomes" id="UP000774283"/>
    </source>
</evidence>
<organism evidence="1 2">
    <name type="scientific">Sanguibacter hominis ATCC BAA-789</name>
    <dbReference type="NCBI Taxonomy" id="1312740"/>
    <lineage>
        <taxon>Bacteria</taxon>
        <taxon>Bacillati</taxon>
        <taxon>Actinomycetota</taxon>
        <taxon>Actinomycetes</taxon>
        <taxon>Micrococcales</taxon>
        <taxon>Sanguibacteraceae</taxon>
        <taxon>Sanguibacter</taxon>
    </lineage>
</organism>
<reference evidence="1 2" key="1">
    <citation type="submission" date="2020-04" db="EMBL/GenBank/DDBJ databases">
        <title>MicrobeNet Type strains.</title>
        <authorList>
            <person name="Nicholson A.C."/>
        </authorList>
    </citation>
    <scope>NUCLEOTIDE SEQUENCE [LARGE SCALE GENOMIC DNA]</scope>
    <source>
        <strain evidence="1 2">ATCC BAA-789</strain>
    </source>
</reference>
<protein>
    <submittedName>
        <fullName evidence="1">Uncharacterized protein</fullName>
    </submittedName>
</protein>
<dbReference type="EMBL" id="JAAXOW010000002">
    <property type="protein sequence ID" value="NKX93124.1"/>
    <property type="molecule type" value="Genomic_DNA"/>
</dbReference>
<keyword evidence="2" id="KW-1185">Reference proteome</keyword>